<feature type="region of interest" description="Disordered" evidence="1">
    <location>
        <begin position="23"/>
        <end position="45"/>
    </location>
</feature>
<dbReference type="AlphaFoldDB" id="A0A0A8ZGW6"/>
<organism evidence="2">
    <name type="scientific">Arundo donax</name>
    <name type="common">Giant reed</name>
    <name type="synonym">Donax arundinaceus</name>
    <dbReference type="NCBI Taxonomy" id="35708"/>
    <lineage>
        <taxon>Eukaryota</taxon>
        <taxon>Viridiplantae</taxon>
        <taxon>Streptophyta</taxon>
        <taxon>Embryophyta</taxon>
        <taxon>Tracheophyta</taxon>
        <taxon>Spermatophyta</taxon>
        <taxon>Magnoliopsida</taxon>
        <taxon>Liliopsida</taxon>
        <taxon>Poales</taxon>
        <taxon>Poaceae</taxon>
        <taxon>PACMAD clade</taxon>
        <taxon>Arundinoideae</taxon>
        <taxon>Arundineae</taxon>
        <taxon>Arundo</taxon>
    </lineage>
</organism>
<evidence type="ECO:0000313" key="2">
    <source>
        <dbReference type="EMBL" id="JAD38594.1"/>
    </source>
</evidence>
<reference evidence="2" key="2">
    <citation type="journal article" date="2015" name="Data Brief">
        <title>Shoot transcriptome of the giant reed, Arundo donax.</title>
        <authorList>
            <person name="Barrero R.A."/>
            <person name="Guerrero F.D."/>
            <person name="Moolhuijzen P."/>
            <person name="Goolsby J.A."/>
            <person name="Tidwell J."/>
            <person name="Bellgard S.E."/>
            <person name="Bellgard M.I."/>
        </authorList>
    </citation>
    <scope>NUCLEOTIDE SEQUENCE</scope>
    <source>
        <tissue evidence="2">Shoot tissue taken approximately 20 cm above the soil surface</tissue>
    </source>
</reference>
<protein>
    <submittedName>
        <fullName evidence="2">Uncharacterized protein</fullName>
    </submittedName>
</protein>
<reference evidence="2" key="1">
    <citation type="submission" date="2014-09" db="EMBL/GenBank/DDBJ databases">
        <authorList>
            <person name="Magalhaes I.L.F."/>
            <person name="Oliveira U."/>
            <person name="Santos F.R."/>
            <person name="Vidigal T.H.D.A."/>
            <person name="Brescovit A.D."/>
            <person name="Santos A.J."/>
        </authorList>
    </citation>
    <scope>NUCLEOTIDE SEQUENCE</scope>
    <source>
        <tissue evidence="2">Shoot tissue taken approximately 20 cm above the soil surface</tissue>
    </source>
</reference>
<accession>A0A0A8ZGW6</accession>
<dbReference type="EMBL" id="GBRH01259301">
    <property type="protein sequence ID" value="JAD38594.1"/>
    <property type="molecule type" value="Transcribed_RNA"/>
</dbReference>
<sequence length="45" mass="5204">MLKQVIQIRLNLPPGMYSRVGFSHLPQPIRPADDTRKYPQIRSQG</sequence>
<proteinExistence type="predicted"/>
<name>A0A0A8ZGW6_ARUDO</name>
<evidence type="ECO:0000256" key="1">
    <source>
        <dbReference type="SAM" id="MobiDB-lite"/>
    </source>
</evidence>